<dbReference type="RefSeq" id="WP_342022950.1">
    <property type="nucleotide sequence ID" value="NZ_CP151657.1"/>
</dbReference>
<dbReference type="SMART" id="SM00898">
    <property type="entry name" value="Fapy_DNA_glyco"/>
    <property type="match status" value="1"/>
</dbReference>
<dbReference type="Proteomes" id="UP001448858">
    <property type="component" value="Chromosome"/>
</dbReference>
<name>A0ABZ2ZTI1_9MICC</name>
<dbReference type="PANTHER" id="PTHR42697">
    <property type="entry name" value="ENDONUCLEASE 8"/>
    <property type="match status" value="1"/>
</dbReference>
<sequence>MPEGDTVWRSARELNAALAGQTLTRCDIRVPKFATTDFSGSTVSDVVSRGKHLLIRLGDADTGWMLHSHLKMEGLWHVYGRGERWRRPSFKARCVLETAQSQVVGFDLGFLRVLPRSEEDDAVGYLGPDLLGPDWDAAEALRRLQATPERPIGLALLDQRNLAGIGNVYRCEICFLAGVHPLTPVGEVPNLPRIIDLSKRLLEANKTRSRRITTGNRGRDPLWVYNRETRGCLRCGTKVAHELVGDNELELRDLYYCPHCQPAR</sequence>
<evidence type="ECO:0000313" key="17">
    <source>
        <dbReference type="Proteomes" id="UP001448858"/>
    </source>
</evidence>
<evidence type="ECO:0000256" key="6">
    <source>
        <dbReference type="ARBA" id="ARBA00022801"/>
    </source>
</evidence>
<dbReference type="InterPro" id="IPR044090">
    <property type="entry name" value="Nei2_N"/>
</dbReference>
<evidence type="ECO:0000256" key="4">
    <source>
        <dbReference type="ARBA" id="ARBA00022763"/>
    </source>
</evidence>
<evidence type="ECO:0000259" key="15">
    <source>
        <dbReference type="PROSITE" id="PS51068"/>
    </source>
</evidence>
<dbReference type="SUPFAM" id="SSF57716">
    <property type="entry name" value="Glucocorticoid receptor-like (DNA-binding domain)"/>
    <property type="match status" value="1"/>
</dbReference>
<reference evidence="16 17" key="1">
    <citation type="submission" date="2024-04" db="EMBL/GenBank/DDBJ databases">
        <title>Arthrobacter sp. from Plains bison fecal sample.</title>
        <authorList>
            <person name="Ruzzini A."/>
        </authorList>
    </citation>
    <scope>NUCLEOTIDE SEQUENCE [LARGE SCALE GENOMIC DNA]</scope>
    <source>
        <strain evidence="16 17">EINP1</strain>
    </source>
</reference>
<keyword evidence="4" id="KW-0227">DNA damage</keyword>
<evidence type="ECO:0000259" key="14">
    <source>
        <dbReference type="PROSITE" id="PS51066"/>
    </source>
</evidence>
<evidence type="ECO:0000256" key="9">
    <source>
        <dbReference type="ARBA" id="ARBA00023204"/>
    </source>
</evidence>
<evidence type="ECO:0000256" key="3">
    <source>
        <dbReference type="ARBA" id="ARBA00022723"/>
    </source>
</evidence>
<keyword evidence="8" id="KW-0238">DNA-binding</keyword>
<keyword evidence="10" id="KW-0456">Lyase</keyword>
<dbReference type="PROSITE" id="PS51068">
    <property type="entry name" value="FPG_CAT"/>
    <property type="match status" value="1"/>
</dbReference>
<dbReference type="InterPro" id="IPR015886">
    <property type="entry name" value="H2TH_FPG"/>
</dbReference>
<evidence type="ECO:0000256" key="5">
    <source>
        <dbReference type="ARBA" id="ARBA00022771"/>
    </source>
</evidence>
<keyword evidence="6" id="KW-0378">Hydrolase</keyword>
<protein>
    <recommendedName>
        <fullName evidence="2">DNA-(apurinic or apyrimidinic site) lyase</fullName>
        <ecNumber evidence="2">4.2.99.18</ecNumber>
    </recommendedName>
</protein>
<keyword evidence="12" id="KW-0326">Glycosidase</keyword>
<evidence type="ECO:0000256" key="7">
    <source>
        <dbReference type="ARBA" id="ARBA00022833"/>
    </source>
</evidence>
<dbReference type="SUPFAM" id="SSF81624">
    <property type="entry name" value="N-terminal domain of MutM-like DNA repair proteins"/>
    <property type="match status" value="1"/>
</dbReference>
<dbReference type="Gene3D" id="3.20.190.10">
    <property type="entry name" value="MutM-like, N-terminal"/>
    <property type="match status" value="1"/>
</dbReference>
<keyword evidence="5 13" id="KW-0863">Zinc-finger</keyword>
<dbReference type="InterPro" id="IPR010979">
    <property type="entry name" value="Ribosomal_uS13-like_H2TH"/>
</dbReference>
<organism evidence="16 17">
    <name type="scientific">Arthrobacter citreus</name>
    <dbReference type="NCBI Taxonomy" id="1670"/>
    <lineage>
        <taxon>Bacteria</taxon>
        <taxon>Bacillati</taxon>
        <taxon>Actinomycetota</taxon>
        <taxon>Actinomycetes</taxon>
        <taxon>Micrococcales</taxon>
        <taxon>Micrococcaceae</taxon>
        <taxon>Arthrobacter</taxon>
    </lineage>
</organism>
<comment type="similarity">
    <text evidence="1">Belongs to the FPG family.</text>
</comment>
<dbReference type="InterPro" id="IPR012319">
    <property type="entry name" value="FPG_cat"/>
</dbReference>
<evidence type="ECO:0000256" key="11">
    <source>
        <dbReference type="ARBA" id="ARBA00023268"/>
    </source>
</evidence>
<dbReference type="EMBL" id="CP151657">
    <property type="protein sequence ID" value="WZP15284.1"/>
    <property type="molecule type" value="Genomic_DNA"/>
</dbReference>
<feature type="domain" description="Formamidopyrimidine-DNA glycosylase catalytic" evidence="15">
    <location>
        <begin position="2"/>
        <end position="132"/>
    </location>
</feature>
<keyword evidence="17" id="KW-1185">Reference proteome</keyword>
<evidence type="ECO:0000256" key="1">
    <source>
        <dbReference type="ARBA" id="ARBA00009409"/>
    </source>
</evidence>
<feature type="domain" description="FPG-type" evidence="14">
    <location>
        <begin position="223"/>
        <end position="262"/>
    </location>
</feature>
<proteinExistence type="inferred from homology"/>
<keyword evidence="7" id="KW-0862">Zinc</keyword>
<dbReference type="InterPro" id="IPR035937">
    <property type="entry name" value="FPG_N"/>
</dbReference>
<dbReference type="PANTHER" id="PTHR42697:SF1">
    <property type="entry name" value="ENDONUCLEASE 8"/>
    <property type="match status" value="1"/>
</dbReference>
<dbReference type="Gene3D" id="1.10.8.50">
    <property type="match status" value="1"/>
</dbReference>
<keyword evidence="11" id="KW-0511">Multifunctional enzyme</keyword>
<dbReference type="Pfam" id="PF01149">
    <property type="entry name" value="Fapy_DNA_glyco"/>
    <property type="match status" value="1"/>
</dbReference>
<evidence type="ECO:0000256" key="13">
    <source>
        <dbReference type="PROSITE-ProRule" id="PRU00391"/>
    </source>
</evidence>
<evidence type="ECO:0000256" key="2">
    <source>
        <dbReference type="ARBA" id="ARBA00012720"/>
    </source>
</evidence>
<dbReference type="SMART" id="SM01232">
    <property type="entry name" value="H2TH"/>
    <property type="match status" value="1"/>
</dbReference>
<dbReference type="PROSITE" id="PS51066">
    <property type="entry name" value="ZF_FPG_2"/>
    <property type="match status" value="1"/>
</dbReference>
<keyword evidence="9" id="KW-0234">DNA repair</keyword>
<keyword evidence="3" id="KW-0479">Metal-binding</keyword>
<dbReference type="Pfam" id="PF06831">
    <property type="entry name" value="H2TH"/>
    <property type="match status" value="1"/>
</dbReference>
<dbReference type="CDD" id="cd08971">
    <property type="entry name" value="AcNei2_N"/>
    <property type="match status" value="1"/>
</dbReference>
<evidence type="ECO:0000256" key="8">
    <source>
        <dbReference type="ARBA" id="ARBA00023125"/>
    </source>
</evidence>
<dbReference type="SUPFAM" id="SSF46946">
    <property type="entry name" value="S13-like H2TH domain"/>
    <property type="match status" value="1"/>
</dbReference>
<evidence type="ECO:0000256" key="12">
    <source>
        <dbReference type="ARBA" id="ARBA00023295"/>
    </source>
</evidence>
<accession>A0ABZ2ZTI1</accession>
<dbReference type="InterPro" id="IPR000214">
    <property type="entry name" value="Znf_DNA_glyclase/AP_lyase"/>
</dbReference>
<evidence type="ECO:0000313" key="16">
    <source>
        <dbReference type="EMBL" id="WZP15284.1"/>
    </source>
</evidence>
<gene>
    <name evidence="16" type="ORF">AAE021_14075</name>
</gene>
<evidence type="ECO:0000256" key="10">
    <source>
        <dbReference type="ARBA" id="ARBA00023239"/>
    </source>
</evidence>
<dbReference type="EC" id="4.2.99.18" evidence="2"/>